<evidence type="ECO:0000313" key="3">
    <source>
        <dbReference type="Proteomes" id="UP000009340"/>
    </source>
</evidence>
<dbReference type="EMBL" id="CAKW01000061">
    <property type="protein sequence ID" value="CCJ72200.1"/>
    <property type="molecule type" value="Genomic_DNA"/>
</dbReference>
<dbReference type="Proteomes" id="UP000009340">
    <property type="component" value="Unassembled WGS sequence"/>
</dbReference>
<gene>
    <name evidence="2" type="ORF">BN137_1565</name>
</gene>
<organism evidence="2 3">
    <name type="scientific">Cronobacter condimenti 1330</name>
    <dbReference type="NCBI Taxonomy" id="1073999"/>
    <lineage>
        <taxon>Bacteria</taxon>
        <taxon>Pseudomonadati</taxon>
        <taxon>Pseudomonadota</taxon>
        <taxon>Gammaproteobacteria</taxon>
        <taxon>Enterobacterales</taxon>
        <taxon>Enterobacteriaceae</taxon>
        <taxon>Cronobacter</taxon>
    </lineage>
</organism>
<name>K8A0D8_9ENTR</name>
<dbReference type="AlphaFoldDB" id="K8A0D8"/>
<reference evidence="2" key="1">
    <citation type="submission" date="2012-07" db="EMBL/GenBank/DDBJ databases">
        <authorList>
            <person name="Cummings C."/>
        </authorList>
    </citation>
    <scope>NUCLEOTIDE SEQUENCE</scope>
    <source>
        <strain evidence="2">1330</strain>
    </source>
</reference>
<dbReference type="Pfam" id="PF17074">
    <property type="entry name" value="Darcynin"/>
    <property type="match status" value="1"/>
</dbReference>
<dbReference type="InterPro" id="IPR031409">
    <property type="entry name" value="Darcynin"/>
</dbReference>
<comment type="similarity">
    <text evidence="1">Belongs to the darcynin family.</text>
</comment>
<evidence type="ECO:0000313" key="2">
    <source>
        <dbReference type="EMBL" id="CCJ72200.1"/>
    </source>
</evidence>
<sequence length="38" mass="4637">MSSVHITDVWMWQGASHGVWQTFIEALRDIRFWNDFLR</sequence>
<protein>
    <submittedName>
        <fullName evidence="2">Uncharacterized protein</fullName>
    </submittedName>
</protein>
<accession>K8A0D8</accession>
<comment type="caution">
    <text evidence="2">The sequence shown here is derived from an EMBL/GenBank/DDBJ whole genome shotgun (WGS) entry which is preliminary data.</text>
</comment>
<proteinExistence type="inferred from homology"/>
<evidence type="ECO:0000256" key="1">
    <source>
        <dbReference type="ARBA" id="ARBA00006869"/>
    </source>
</evidence>